<sequence length="78" mass="9065">MEEKNAAQSCFYLLSLKDMGIALKLFKLSQILSLIYRTKYNLSDVASFFVWILSVFFNAEQKLVAYIDNAYLNVFTHI</sequence>
<accession>A0A2T3LAS1</accession>
<dbReference type="AlphaFoldDB" id="A0A2T3LAS1"/>
<evidence type="ECO:0000313" key="1">
    <source>
        <dbReference type="EMBL" id="PSV48429.1"/>
    </source>
</evidence>
<proteinExistence type="predicted"/>
<comment type="caution">
    <text evidence="1">The sequence shown here is derived from an EMBL/GenBank/DDBJ whole genome shotgun (WGS) entry which is preliminary data.</text>
</comment>
<name>A0A2T3LAS1_9GAMM</name>
<keyword evidence="2" id="KW-1185">Reference proteome</keyword>
<dbReference type="EMBL" id="PYOC01000002">
    <property type="protein sequence ID" value="PSV48429.1"/>
    <property type="molecule type" value="Genomic_DNA"/>
</dbReference>
<reference evidence="1 2" key="1">
    <citation type="submission" date="2018-03" db="EMBL/GenBank/DDBJ databases">
        <title>Whole genome sequencing of Histamine producing bacteria.</title>
        <authorList>
            <person name="Butler K."/>
        </authorList>
    </citation>
    <scope>NUCLEOTIDE SEQUENCE [LARGE SCALE GENOMIC DNA]</scope>
    <source>
        <strain evidence="1 2">ATCC 19614</strain>
    </source>
</reference>
<gene>
    <name evidence="1" type="ORF">C9J47_07900</name>
</gene>
<protein>
    <submittedName>
        <fullName evidence="1">Uncharacterized protein</fullName>
    </submittedName>
</protein>
<dbReference type="Proteomes" id="UP000241803">
    <property type="component" value="Unassembled WGS sequence"/>
</dbReference>
<evidence type="ECO:0000313" key="2">
    <source>
        <dbReference type="Proteomes" id="UP000241803"/>
    </source>
</evidence>
<organism evidence="1 2">
    <name type="scientific">Photobacterium indicum</name>
    <dbReference type="NCBI Taxonomy" id="81447"/>
    <lineage>
        <taxon>Bacteria</taxon>
        <taxon>Pseudomonadati</taxon>
        <taxon>Pseudomonadota</taxon>
        <taxon>Gammaproteobacteria</taxon>
        <taxon>Vibrionales</taxon>
        <taxon>Vibrionaceae</taxon>
        <taxon>Photobacterium</taxon>
    </lineage>
</organism>